<keyword evidence="14" id="KW-1185">Reference proteome</keyword>
<dbReference type="InterPro" id="IPR036052">
    <property type="entry name" value="TrpB-like_PALP_sf"/>
</dbReference>
<dbReference type="GO" id="GO:0006565">
    <property type="term" value="P:L-serine catabolic process"/>
    <property type="evidence" value="ECO:0007669"/>
    <property type="project" value="TreeGrafter"/>
</dbReference>
<evidence type="ECO:0000256" key="3">
    <source>
        <dbReference type="ARBA" id="ARBA00004810"/>
    </source>
</evidence>
<evidence type="ECO:0000256" key="11">
    <source>
        <dbReference type="RuleBase" id="RU362012"/>
    </source>
</evidence>
<evidence type="ECO:0000256" key="2">
    <source>
        <dbReference type="ARBA" id="ARBA00001933"/>
    </source>
</evidence>
<dbReference type="OMA" id="HFGVHGV"/>
<dbReference type="InterPro" id="IPR001926">
    <property type="entry name" value="TrpB-like_PALP"/>
</dbReference>
<dbReference type="SUPFAM" id="SSF55021">
    <property type="entry name" value="ACT-like"/>
    <property type="match status" value="2"/>
</dbReference>
<name>A0A0P1AY59_PLAHL</name>
<dbReference type="InterPro" id="IPR005787">
    <property type="entry name" value="Thr_deHydtase_biosynth"/>
</dbReference>
<feature type="domain" description="ACT-like" evidence="12">
    <location>
        <begin position="463"/>
        <end position="537"/>
    </location>
</feature>
<proteinExistence type="inferred from homology"/>
<evidence type="ECO:0000313" key="14">
    <source>
        <dbReference type="Proteomes" id="UP000054928"/>
    </source>
</evidence>
<dbReference type="GO" id="GO:0009097">
    <property type="term" value="P:isoleucine biosynthetic process"/>
    <property type="evidence" value="ECO:0007669"/>
    <property type="project" value="UniProtKB-UniRule"/>
</dbReference>
<dbReference type="STRING" id="4781.A0A0P1AY59"/>
<evidence type="ECO:0000256" key="5">
    <source>
        <dbReference type="ARBA" id="ARBA00022605"/>
    </source>
</evidence>
<dbReference type="EC" id="4.3.1.19" evidence="11"/>
<dbReference type="OrthoDB" id="4418812at2759"/>
<comment type="pathway">
    <text evidence="3 11">Amino-acid biosynthesis; L-isoleucine biosynthesis; 2-oxobutanoate from L-threonine: step 1/1.</text>
</comment>
<accession>A0A0P1AY59</accession>
<dbReference type="GeneID" id="36399310"/>
<evidence type="ECO:0000256" key="7">
    <source>
        <dbReference type="ARBA" id="ARBA00022737"/>
    </source>
</evidence>
<keyword evidence="8 11" id="KW-0663">Pyridoxal phosphate</keyword>
<dbReference type="FunFam" id="3.40.50.1100:FF:000008">
    <property type="entry name" value="L-threonine dehydratase"/>
    <property type="match status" value="1"/>
</dbReference>
<dbReference type="PANTHER" id="PTHR48078:SF11">
    <property type="entry name" value="THREONINE DEHYDRATASE, MITOCHONDRIAL"/>
    <property type="match status" value="1"/>
</dbReference>
<dbReference type="NCBIfam" id="NF006674">
    <property type="entry name" value="PRK09224.1"/>
    <property type="match status" value="1"/>
</dbReference>
<evidence type="ECO:0000256" key="9">
    <source>
        <dbReference type="ARBA" id="ARBA00023239"/>
    </source>
</evidence>
<dbReference type="CDD" id="cd01562">
    <property type="entry name" value="Thr-dehyd"/>
    <property type="match status" value="1"/>
</dbReference>
<dbReference type="GO" id="GO:0006567">
    <property type="term" value="P:L-threonine catabolic process"/>
    <property type="evidence" value="ECO:0007669"/>
    <property type="project" value="TreeGrafter"/>
</dbReference>
<comment type="catalytic activity">
    <reaction evidence="1 11">
        <text>L-threonine = 2-oxobutanoate + NH4(+)</text>
        <dbReference type="Rhea" id="RHEA:22108"/>
        <dbReference type="ChEBI" id="CHEBI:16763"/>
        <dbReference type="ChEBI" id="CHEBI:28938"/>
        <dbReference type="ChEBI" id="CHEBI:57926"/>
        <dbReference type="EC" id="4.3.1.19"/>
    </reaction>
</comment>
<evidence type="ECO:0000256" key="8">
    <source>
        <dbReference type="ARBA" id="ARBA00022898"/>
    </source>
</evidence>
<organism evidence="13 14">
    <name type="scientific">Plasmopara halstedii</name>
    <name type="common">Downy mildew of sunflower</name>
    <dbReference type="NCBI Taxonomy" id="4781"/>
    <lineage>
        <taxon>Eukaryota</taxon>
        <taxon>Sar</taxon>
        <taxon>Stramenopiles</taxon>
        <taxon>Oomycota</taxon>
        <taxon>Peronosporomycetes</taxon>
        <taxon>Peronosporales</taxon>
        <taxon>Peronosporaceae</taxon>
        <taxon>Plasmopara</taxon>
    </lineage>
</organism>
<keyword evidence="5 11" id="KW-0028">Amino-acid biosynthesis</keyword>
<keyword evidence="7" id="KW-0677">Repeat</keyword>
<dbReference type="PANTHER" id="PTHR48078">
    <property type="entry name" value="THREONINE DEHYDRATASE, MITOCHONDRIAL-RELATED"/>
    <property type="match status" value="1"/>
</dbReference>
<dbReference type="RefSeq" id="XP_024583744.1">
    <property type="nucleotide sequence ID" value="XM_024718336.1"/>
</dbReference>
<dbReference type="SUPFAM" id="SSF53686">
    <property type="entry name" value="Tryptophan synthase beta subunit-like PLP-dependent enzymes"/>
    <property type="match status" value="1"/>
</dbReference>
<dbReference type="EMBL" id="CCYD01002532">
    <property type="protein sequence ID" value="CEG47375.1"/>
    <property type="molecule type" value="Genomic_DNA"/>
</dbReference>
<evidence type="ECO:0000256" key="4">
    <source>
        <dbReference type="ARBA" id="ARBA00010869"/>
    </source>
</evidence>
<evidence type="ECO:0000256" key="6">
    <source>
        <dbReference type="ARBA" id="ARBA00022624"/>
    </source>
</evidence>
<sequence length="546" mass="60003">MLRHDCVRVVRRGLSSLATKPSWVRPGSHDYLREILESRVYDVAIQTPLQLAPSLTQSLPGNCRLYLKREDMQPTFSFNLRGAYNKIANLTLAQRKRGIVACSAGGHLDGVAYAAAELGVDAVVIAPVGTARNVSQYTKSKITMVEHGADFDASMIEIYASHNVQMKSEAIRMAQTEGRSLVHPFDDPLVIAGNGTVAMEILKETAGDRPAAIFAPVGGGGLIAGLAAYIKEVAPGVKLIGVEAEGANLLESSLKAGSPVTLPSVNRFTEEVGIRTVGLENFRLCKDVVDEVITVSTDEICIAIKDVFGDTRSLVEPTGAISVAGAKKYAHKKNAQSEKYVAVLAAANLDFDRLRFISERSDDRERFMAVKIPEKIGSFQDLYNVIFPFNVTEFTYRMDSESDNEARICLSIQTKTECEFVGVIKAINARGDMRACDLASNELAKLHLRHLGGGRPENVTNERLFRIEFPERPGALKDFLEALGKSERQWNVSLFHYRNHGADIGRVLVGFQVPKQDNVAFEGFLNQLSFRSVEETNNEAYSNFLV</sequence>
<dbReference type="Gene3D" id="3.40.50.1100">
    <property type="match status" value="2"/>
</dbReference>
<comment type="cofactor">
    <cofactor evidence="2 11">
        <name>pyridoxal 5'-phosphate</name>
        <dbReference type="ChEBI" id="CHEBI:597326"/>
    </cofactor>
</comment>
<dbReference type="PROSITE" id="PS51672">
    <property type="entry name" value="ACT_LIKE"/>
    <property type="match status" value="1"/>
</dbReference>
<dbReference type="GO" id="GO:0004794">
    <property type="term" value="F:threonine deaminase activity"/>
    <property type="evidence" value="ECO:0007669"/>
    <property type="project" value="UniProtKB-UniRule"/>
</dbReference>
<keyword evidence="6 11" id="KW-0412">Isoleucine biosynthesis</keyword>
<evidence type="ECO:0000256" key="10">
    <source>
        <dbReference type="ARBA" id="ARBA00023304"/>
    </source>
</evidence>
<dbReference type="InterPro" id="IPR045865">
    <property type="entry name" value="ACT-like_dom_sf"/>
</dbReference>
<keyword evidence="10 11" id="KW-0100">Branched-chain amino acid biosynthesis</keyword>
<protein>
    <recommendedName>
        <fullName evidence="11">Threonine dehydratase</fullName>
        <ecNumber evidence="11">4.3.1.19</ecNumber>
    </recommendedName>
    <alternativeName>
        <fullName evidence="11">Threonine deaminase</fullName>
    </alternativeName>
</protein>
<dbReference type="NCBIfam" id="TIGR01124">
    <property type="entry name" value="ilvA_2Cterm"/>
    <property type="match status" value="1"/>
</dbReference>
<dbReference type="InterPro" id="IPR038110">
    <property type="entry name" value="TD_ACT-like_sf"/>
</dbReference>
<reference evidence="14" key="1">
    <citation type="submission" date="2014-09" db="EMBL/GenBank/DDBJ databases">
        <authorList>
            <person name="Sharma Rahul"/>
            <person name="Thines Marco"/>
        </authorList>
    </citation>
    <scope>NUCLEOTIDE SEQUENCE [LARGE SCALE GENOMIC DNA]</scope>
</reference>
<dbReference type="CDD" id="cd04907">
    <property type="entry name" value="ACT_ThrD-I_2"/>
    <property type="match status" value="1"/>
</dbReference>
<comment type="similarity">
    <text evidence="4 11">Belongs to the serine/threonine dehydratase family.</text>
</comment>
<dbReference type="Pfam" id="PF00291">
    <property type="entry name" value="PALP"/>
    <property type="match status" value="1"/>
</dbReference>
<dbReference type="Proteomes" id="UP000054928">
    <property type="component" value="Unassembled WGS sequence"/>
</dbReference>
<dbReference type="Gene3D" id="3.40.1020.10">
    <property type="entry name" value="Biosynthetic Threonine Deaminase, Domain 3"/>
    <property type="match status" value="1"/>
</dbReference>
<evidence type="ECO:0000313" key="13">
    <source>
        <dbReference type="EMBL" id="CEG47375.1"/>
    </source>
</evidence>
<dbReference type="InterPro" id="IPR001721">
    <property type="entry name" value="TD_ACT-like"/>
</dbReference>
<evidence type="ECO:0000259" key="12">
    <source>
        <dbReference type="PROSITE" id="PS51672"/>
    </source>
</evidence>
<dbReference type="Pfam" id="PF00585">
    <property type="entry name" value="Thr_dehydrat_C"/>
    <property type="match status" value="2"/>
</dbReference>
<evidence type="ECO:0000256" key="1">
    <source>
        <dbReference type="ARBA" id="ARBA00001274"/>
    </source>
</evidence>
<keyword evidence="9 11" id="KW-0456">Lyase</keyword>
<dbReference type="UniPathway" id="UPA00047">
    <property type="reaction ID" value="UER00054"/>
</dbReference>
<dbReference type="InterPro" id="IPR050147">
    <property type="entry name" value="Ser/Thr_Dehydratase"/>
</dbReference>
<dbReference type="GO" id="GO:0003941">
    <property type="term" value="F:L-serine ammonia-lyase activity"/>
    <property type="evidence" value="ECO:0007669"/>
    <property type="project" value="TreeGrafter"/>
</dbReference>
<dbReference type="AlphaFoldDB" id="A0A0P1AY59"/>